<gene>
    <name evidence="2" type="ORF">F511_26841</name>
</gene>
<dbReference type="AlphaFoldDB" id="A0A2Z7B8I5"/>
<accession>A0A2Z7B8I5</accession>
<proteinExistence type="predicted"/>
<name>A0A2Z7B8I5_9LAMI</name>
<evidence type="ECO:0000313" key="3">
    <source>
        <dbReference type="Proteomes" id="UP000250235"/>
    </source>
</evidence>
<feature type="coiled-coil region" evidence="1">
    <location>
        <begin position="20"/>
        <end position="47"/>
    </location>
</feature>
<organism evidence="2 3">
    <name type="scientific">Dorcoceras hygrometricum</name>
    <dbReference type="NCBI Taxonomy" id="472368"/>
    <lineage>
        <taxon>Eukaryota</taxon>
        <taxon>Viridiplantae</taxon>
        <taxon>Streptophyta</taxon>
        <taxon>Embryophyta</taxon>
        <taxon>Tracheophyta</taxon>
        <taxon>Spermatophyta</taxon>
        <taxon>Magnoliopsida</taxon>
        <taxon>eudicotyledons</taxon>
        <taxon>Gunneridae</taxon>
        <taxon>Pentapetalae</taxon>
        <taxon>asterids</taxon>
        <taxon>lamiids</taxon>
        <taxon>Lamiales</taxon>
        <taxon>Gesneriaceae</taxon>
        <taxon>Didymocarpoideae</taxon>
        <taxon>Trichosporeae</taxon>
        <taxon>Loxocarpinae</taxon>
        <taxon>Dorcoceras</taxon>
    </lineage>
</organism>
<dbReference type="EMBL" id="KV008260">
    <property type="protein sequence ID" value="KZV30513.1"/>
    <property type="molecule type" value="Genomic_DNA"/>
</dbReference>
<reference evidence="2 3" key="1">
    <citation type="journal article" date="2015" name="Proc. Natl. Acad. Sci. U.S.A.">
        <title>The resurrection genome of Boea hygrometrica: A blueprint for survival of dehydration.</title>
        <authorList>
            <person name="Xiao L."/>
            <person name="Yang G."/>
            <person name="Zhang L."/>
            <person name="Yang X."/>
            <person name="Zhao S."/>
            <person name="Ji Z."/>
            <person name="Zhou Q."/>
            <person name="Hu M."/>
            <person name="Wang Y."/>
            <person name="Chen M."/>
            <person name="Xu Y."/>
            <person name="Jin H."/>
            <person name="Xiao X."/>
            <person name="Hu G."/>
            <person name="Bao F."/>
            <person name="Hu Y."/>
            <person name="Wan P."/>
            <person name="Li L."/>
            <person name="Deng X."/>
            <person name="Kuang T."/>
            <person name="Xiang C."/>
            <person name="Zhu J.K."/>
            <person name="Oliver M.J."/>
            <person name="He Y."/>
        </authorList>
    </citation>
    <scope>NUCLEOTIDE SEQUENCE [LARGE SCALE GENOMIC DNA]</scope>
    <source>
        <strain evidence="3">cv. XS01</strain>
    </source>
</reference>
<sequence>MANQTTDDEVFDFSNSEFTREDLINTLNEMVHEYRKLSQTFEEIKDKNGCLKNSSVESRIAQLEDTDSLQTELSKLKIENDLLRLSQVMSLWTKSSVSLSKFHETQKPLNEKSGLGFSFGESSSEGTSTQSELAGEKFKKMNFVKASVIHDAYDSVNFRSNSAARLNDLCTRLESTSLDESSDDVPQILHTADPQPVLNDEIPTEQAYLTGNTEVIDLTNVDSIQEQISSSTQAASAKTTTAQVDTQADPRVHQLVSRPASYAQAINESHQVVSGSNMEQSSYQLVSDNQDLVIQPDIRAEQGANPIGSDLRTERLPLYQKL</sequence>
<evidence type="ECO:0000256" key="1">
    <source>
        <dbReference type="SAM" id="Coils"/>
    </source>
</evidence>
<keyword evidence="3" id="KW-1185">Reference proteome</keyword>
<evidence type="ECO:0000313" key="2">
    <source>
        <dbReference type="EMBL" id="KZV30513.1"/>
    </source>
</evidence>
<protein>
    <submittedName>
        <fullName evidence="2">Uncharacterized protein</fullName>
    </submittedName>
</protein>
<dbReference type="Proteomes" id="UP000250235">
    <property type="component" value="Unassembled WGS sequence"/>
</dbReference>
<keyword evidence="1" id="KW-0175">Coiled coil</keyword>